<feature type="modified residue" description="4-aspartylphosphate" evidence="12">
    <location>
        <position position="1132"/>
    </location>
</feature>
<dbReference type="Gene3D" id="2.130.10.10">
    <property type="entry name" value="YVTN repeat-like/Quinoprotein amine dehydrogenase"/>
    <property type="match status" value="2"/>
</dbReference>
<dbReference type="InterPro" id="IPR003661">
    <property type="entry name" value="HisK_dim/P_dom"/>
</dbReference>
<dbReference type="Pfam" id="PF07494">
    <property type="entry name" value="Reg_prop"/>
    <property type="match status" value="3"/>
</dbReference>
<keyword evidence="3 12" id="KW-0597">Phosphoprotein</keyword>
<keyword evidence="6 16" id="KW-0418">Kinase</keyword>
<dbReference type="GO" id="GO:0005524">
    <property type="term" value="F:ATP binding"/>
    <property type="evidence" value="ECO:0007669"/>
    <property type="project" value="UniProtKB-KW"/>
</dbReference>
<dbReference type="SUPFAM" id="SSF47384">
    <property type="entry name" value="Homodimeric domain of signal transducing histidine kinase"/>
    <property type="match status" value="1"/>
</dbReference>
<dbReference type="InterPro" id="IPR011047">
    <property type="entry name" value="Quinoprotein_ADH-like_sf"/>
</dbReference>
<dbReference type="InterPro" id="IPR009057">
    <property type="entry name" value="Homeodomain-like_sf"/>
</dbReference>
<dbReference type="PROSITE" id="PS50110">
    <property type="entry name" value="RESPONSE_REGULATORY"/>
    <property type="match status" value="1"/>
</dbReference>
<protein>
    <recommendedName>
        <fullName evidence="2">histidine kinase</fullName>
        <ecNumber evidence="2">2.7.13.3</ecNumber>
    </recommendedName>
</protein>
<dbReference type="InterPro" id="IPR005467">
    <property type="entry name" value="His_kinase_dom"/>
</dbReference>
<dbReference type="InterPro" id="IPR018060">
    <property type="entry name" value="HTH_AraC"/>
</dbReference>
<dbReference type="Gene3D" id="2.60.40.10">
    <property type="entry name" value="Immunoglobulins"/>
    <property type="match status" value="1"/>
</dbReference>
<dbReference type="GO" id="GO:0043565">
    <property type="term" value="F:sequence-specific DNA binding"/>
    <property type="evidence" value="ECO:0007669"/>
    <property type="project" value="InterPro"/>
</dbReference>
<dbReference type="SUPFAM" id="SSF63829">
    <property type="entry name" value="Calcium-dependent phosphotriesterase"/>
    <property type="match status" value="1"/>
</dbReference>
<evidence type="ECO:0000256" key="8">
    <source>
        <dbReference type="ARBA" id="ARBA00023012"/>
    </source>
</evidence>
<gene>
    <name evidence="16" type="primary">tmoS_3</name>
    <name evidence="16" type="ORF">PMLFYP103_02006</name>
</gene>
<dbReference type="EMBL" id="CACRUV010000022">
    <property type="protein sequence ID" value="VYU39749.1"/>
    <property type="molecule type" value="Genomic_DNA"/>
</dbReference>
<dbReference type="InterPro" id="IPR011006">
    <property type="entry name" value="CheY-like_superfamily"/>
</dbReference>
<evidence type="ECO:0000256" key="9">
    <source>
        <dbReference type="ARBA" id="ARBA00023015"/>
    </source>
</evidence>
<dbReference type="SUPFAM" id="SSF46689">
    <property type="entry name" value="Homeodomain-like"/>
    <property type="match status" value="1"/>
</dbReference>
<dbReference type="InterPro" id="IPR036097">
    <property type="entry name" value="HisK_dim/P_sf"/>
</dbReference>
<dbReference type="SMART" id="SM00448">
    <property type="entry name" value="REC"/>
    <property type="match status" value="1"/>
</dbReference>
<dbReference type="Pfam" id="PF07495">
    <property type="entry name" value="Y_Y_Y"/>
    <property type="match status" value="1"/>
</dbReference>
<keyword evidence="4 16" id="KW-0808">Transferase</keyword>
<dbReference type="InterPro" id="IPR013783">
    <property type="entry name" value="Ig-like_fold"/>
</dbReference>
<dbReference type="SMART" id="SM00388">
    <property type="entry name" value="HisKA"/>
    <property type="match status" value="1"/>
</dbReference>
<evidence type="ECO:0000256" key="4">
    <source>
        <dbReference type="ARBA" id="ARBA00022679"/>
    </source>
</evidence>
<dbReference type="EC" id="2.7.13.3" evidence="2"/>
<proteinExistence type="predicted"/>
<evidence type="ECO:0000256" key="2">
    <source>
        <dbReference type="ARBA" id="ARBA00012438"/>
    </source>
</evidence>
<dbReference type="Gene3D" id="1.10.10.60">
    <property type="entry name" value="Homeodomain-like"/>
    <property type="match status" value="1"/>
</dbReference>
<feature type="domain" description="Histidine kinase" evidence="14">
    <location>
        <begin position="815"/>
        <end position="1034"/>
    </location>
</feature>
<dbReference type="InterPro" id="IPR003594">
    <property type="entry name" value="HATPase_dom"/>
</dbReference>
<dbReference type="GO" id="GO:0003700">
    <property type="term" value="F:DNA-binding transcription factor activity"/>
    <property type="evidence" value="ECO:0007669"/>
    <property type="project" value="InterPro"/>
</dbReference>
<dbReference type="Pfam" id="PF02518">
    <property type="entry name" value="HATPase_c"/>
    <property type="match status" value="1"/>
</dbReference>
<evidence type="ECO:0000256" key="6">
    <source>
        <dbReference type="ARBA" id="ARBA00022777"/>
    </source>
</evidence>
<evidence type="ECO:0000256" key="5">
    <source>
        <dbReference type="ARBA" id="ARBA00022741"/>
    </source>
</evidence>
<keyword evidence="11" id="KW-0804">Transcription</keyword>
<keyword evidence="7" id="KW-0067">ATP-binding</keyword>
<evidence type="ECO:0000256" key="11">
    <source>
        <dbReference type="ARBA" id="ARBA00023163"/>
    </source>
</evidence>
<accession>A0A6N3EK61</accession>
<dbReference type="Gene3D" id="3.40.50.2300">
    <property type="match status" value="1"/>
</dbReference>
<dbReference type="InterPro" id="IPR004358">
    <property type="entry name" value="Sig_transdc_His_kin-like_C"/>
</dbReference>
<dbReference type="InterPro" id="IPR015943">
    <property type="entry name" value="WD40/YVTN_repeat-like_dom_sf"/>
</dbReference>
<sequence length="1333" mass="153191">MKKLLLLLCFVFIHQVVYPVYFKHLGMSDGLSQVSVMSIYQDCLGRMWFGTREGVSIYDGERMRVYKGWENLDPESSINVLLGHECDHLTGNRQGDIFFRTCDSLVRYDIREEKFCVVGGCKAKTVTSVDGDIWTGYDDMVCRYDEKGDSLQLYAKTNTPGISSLLISGKKIWIGTYEGLYVVEEDKKVRCLIEGPEFYRLFESSTGEIWAGCRTGGLYRITQDERITWYSESNSAPFHIKNSQIRSFAEDRFGNIWFGTFMGLHKYNPYTDQFTVYQQDHLPGSLSHSSVFSVYIDAQETIWVGTYYGGVNYFNAEREIFAHYTDNPLRKECLNYSFVGNLAEDKEGNIWICTEGGGLNFMDRKTRTFKYFTAGHRNSVLQNNLKCIAYDGKRNRLYIGTHHGGLTRYDIKTGIFHNYLNDYREGDIKPDGIIFHTMIHNDKLYVSAMNGTFVMDLDTDRFQWICRNAQSFTIDREENLWILIGTSLYKMELAHPDNQKHYALPRYGIQFEPKRIMTTRAGDIYFVVLGGGLYRYDKQTDSFIHYSQESGHLLSNYCYNVAETNSEELLVTSDKGVTFLNPFSGNTRFATLGANLPITSIADGCGILVCRNNELFVGGNDGLTSFYREDLDKMEKNYSLYFSELYIHNKRIYPGAVSGGILEEAFPFSKSIRLNYKQNNLIINFATTNYIDIQKNNEYQYRLVGFDDDWVSTSSSSIYYTNLDPGKYTLLVREKNLSRHLMNHREISLDIQIAQPWYKTGWAWTLYVLTAFTITYLTVRILNARRKLTLSLEKEREEKERNEELNQAKLRFFTNISHEFRTPLTLIISQIDMLFQSSSLPPTLYNRIIKISKNANRMRNMISELLEFRKLEQNYVSLHVCEQNLIPFLKDIYLSYCELAAQQSITFDFHHAEENLLLWFDSNQLQKVFYNLLSNAFKYTKQGGAIELHVSSDGNEVRIKVIDTGIGLSPDDVSHIFDRFYQAENGKQVAGANPGTGLGLALSKNIIYLHHGDIAVQSQVGYGTIFTVTLLKGKNHFENDKNAILLESPDEPMIKGNFLPDSISSEEYEEMDKTFPSLKAGSYKVLIVEDNEELLQILNTLFSPFYQVILAGNGEEGLRKANEEKPDLIVSDVMMPLMSGMEMCMKIKNNIELCHIPVVLLTALDSIEYNIEGFQQGADDYISKPFHAKVLLMRCNNLIRNRLLLKSRLTKQVDFDVQLLATTSLDQQLLNRIAEIVDLRMGEPDFDVNALARELNMGRSSFFIKVKNLTGMTPSEFIQNRRINRAATLLQERPDLLVNEISDRLGFASTIYFSRCFKAKFGVSPAQFRKKEQ</sequence>
<dbReference type="Gene3D" id="1.10.287.130">
    <property type="match status" value="1"/>
</dbReference>
<dbReference type="PROSITE" id="PS01124">
    <property type="entry name" value="HTH_ARAC_FAMILY_2"/>
    <property type="match status" value="1"/>
</dbReference>
<organism evidence="16">
    <name type="scientific">Parabacteroides merdae</name>
    <dbReference type="NCBI Taxonomy" id="46503"/>
    <lineage>
        <taxon>Bacteria</taxon>
        <taxon>Pseudomonadati</taxon>
        <taxon>Bacteroidota</taxon>
        <taxon>Bacteroidia</taxon>
        <taxon>Bacteroidales</taxon>
        <taxon>Tannerellaceae</taxon>
        <taxon>Parabacteroides</taxon>
    </lineage>
</organism>
<dbReference type="InterPro" id="IPR036890">
    <property type="entry name" value="HATPase_C_sf"/>
</dbReference>
<evidence type="ECO:0000259" key="14">
    <source>
        <dbReference type="PROSITE" id="PS50109"/>
    </source>
</evidence>
<evidence type="ECO:0000259" key="13">
    <source>
        <dbReference type="PROSITE" id="PS01124"/>
    </source>
</evidence>
<dbReference type="SMART" id="SM00387">
    <property type="entry name" value="HATPase_c"/>
    <property type="match status" value="1"/>
</dbReference>
<feature type="domain" description="HTH araC/xylS-type" evidence="13">
    <location>
        <begin position="1231"/>
        <end position="1331"/>
    </location>
</feature>
<dbReference type="InterPro" id="IPR018062">
    <property type="entry name" value="HTH_AraC-typ_CS"/>
</dbReference>
<dbReference type="PROSITE" id="PS50109">
    <property type="entry name" value="HIS_KIN"/>
    <property type="match status" value="1"/>
</dbReference>
<keyword evidence="9" id="KW-0805">Transcription regulation</keyword>
<dbReference type="Pfam" id="PF12833">
    <property type="entry name" value="HTH_18"/>
    <property type="match status" value="1"/>
</dbReference>
<evidence type="ECO:0000259" key="15">
    <source>
        <dbReference type="PROSITE" id="PS50110"/>
    </source>
</evidence>
<dbReference type="CDD" id="cd00075">
    <property type="entry name" value="HATPase"/>
    <property type="match status" value="1"/>
</dbReference>
<evidence type="ECO:0000256" key="10">
    <source>
        <dbReference type="ARBA" id="ARBA00023125"/>
    </source>
</evidence>
<keyword evidence="5" id="KW-0547">Nucleotide-binding</keyword>
<dbReference type="SUPFAM" id="SSF50998">
    <property type="entry name" value="Quinoprotein alcohol dehydrogenase-like"/>
    <property type="match status" value="1"/>
</dbReference>
<dbReference type="Pfam" id="PF00072">
    <property type="entry name" value="Response_reg"/>
    <property type="match status" value="1"/>
</dbReference>
<comment type="catalytic activity">
    <reaction evidence="1">
        <text>ATP + protein L-histidine = ADP + protein N-phospho-L-histidine.</text>
        <dbReference type="EC" id="2.7.13.3"/>
    </reaction>
</comment>
<dbReference type="Gene3D" id="3.30.565.10">
    <property type="entry name" value="Histidine kinase-like ATPase, C-terminal domain"/>
    <property type="match status" value="1"/>
</dbReference>
<dbReference type="PROSITE" id="PS00041">
    <property type="entry name" value="HTH_ARAC_FAMILY_1"/>
    <property type="match status" value="1"/>
</dbReference>
<dbReference type="Pfam" id="PF00512">
    <property type="entry name" value="HisKA"/>
    <property type="match status" value="1"/>
</dbReference>
<dbReference type="SMART" id="SM00342">
    <property type="entry name" value="HTH_ARAC"/>
    <property type="match status" value="1"/>
</dbReference>
<dbReference type="PANTHER" id="PTHR43547:SF2">
    <property type="entry name" value="HYBRID SIGNAL TRANSDUCTION HISTIDINE KINASE C"/>
    <property type="match status" value="1"/>
</dbReference>
<evidence type="ECO:0000256" key="7">
    <source>
        <dbReference type="ARBA" id="ARBA00022840"/>
    </source>
</evidence>
<evidence type="ECO:0000256" key="3">
    <source>
        <dbReference type="ARBA" id="ARBA00022553"/>
    </source>
</evidence>
<dbReference type="FunFam" id="3.30.565.10:FF:000037">
    <property type="entry name" value="Hybrid sensor histidine kinase/response regulator"/>
    <property type="match status" value="1"/>
</dbReference>
<dbReference type="PANTHER" id="PTHR43547">
    <property type="entry name" value="TWO-COMPONENT HISTIDINE KINASE"/>
    <property type="match status" value="1"/>
</dbReference>
<dbReference type="InterPro" id="IPR001789">
    <property type="entry name" value="Sig_transdc_resp-reg_receiver"/>
</dbReference>
<evidence type="ECO:0000313" key="16">
    <source>
        <dbReference type="EMBL" id="VYU39749.1"/>
    </source>
</evidence>
<dbReference type="InterPro" id="IPR011110">
    <property type="entry name" value="Reg_prop"/>
</dbReference>
<reference evidence="16" key="1">
    <citation type="submission" date="2019-11" db="EMBL/GenBank/DDBJ databases">
        <authorList>
            <person name="Feng L."/>
        </authorList>
    </citation>
    <scope>NUCLEOTIDE SEQUENCE</scope>
    <source>
        <strain evidence="16">PmerdaeLFYP103</strain>
    </source>
</reference>
<evidence type="ECO:0000256" key="1">
    <source>
        <dbReference type="ARBA" id="ARBA00000085"/>
    </source>
</evidence>
<dbReference type="CDD" id="cd00082">
    <property type="entry name" value="HisKA"/>
    <property type="match status" value="1"/>
</dbReference>
<dbReference type="SUPFAM" id="SSF55874">
    <property type="entry name" value="ATPase domain of HSP90 chaperone/DNA topoisomerase II/histidine kinase"/>
    <property type="match status" value="1"/>
</dbReference>
<dbReference type="InterPro" id="IPR011123">
    <property type="entry name" value="Y_Y_Y"/>
</dbReference>
<dbReference type="PRINTS" id="PR00344">
    <property type="entry name" value="BCTRLSENSOR"/>
</dbReference>
<name>A0A6N3EK61_9BACT</name>
<keyword evidence="8" id="KW-0902">Two-component regulatory system</keyword>
<keyword evidence="10" id="KW-0238">DNA-binding</keyword>
<feature type="domain" description="Response regulatory" evidence="15">
    <location>
        <begin position="1084"/>
        <end position="1199"/>
    </location>
</feature>
<evidence type="ECO:0000256" key="12">
    <source>
        <dbReference type="PROSITE-ProRule" id="PRU00169"/>
    </source>
</evidence>
<dbReference type="GO" id="GO:0000155">
    <property type="term" value="F:phosphorelay sensor kinase activity"/>
    <property type="evidence" value="ECO:0007669"/>
    <property type="project" value="InterPro"/>
</dbReference>
<dbReference type="SUPFAM" id="SSF52172">
    <property type="entry name" value="CheY-like"/>
    <property type="match status" value="1"/>
</dbReference>